<feature type="compositionally biased region" description="Polar residues" evidence="6">
    <location>
        <begin position="136"/>
        <end position="161"/>
    </location>
</feature>
<evidence type="ECO:0000313" key="9">
    <source>
        <dbReference type="Proteomes" id="UP001174691"/>
    </source>
</evidence>
<dbReference type="Proteomes" id="UP001174691">
    <property type="component" value="Unassembled WGS sequence"/>
</dbReference>
<protein>
    <submittedName>
        <fullName evidence="8">SPO22-domain-containing protein</fullName>
    </submittedName>
</protein>
<dbReference type="InterPro" id="IPR053045">
    <property type="entry name" value="Zinc_cluster_trans_reg"/>
</dbReference>
<dbReference type="GO" id="GO:0046872">
    <property type="term" value="F:metal ion binding"/>
    <property type="evidence" value="ECO:0007669"/>
    <property type="project" value="UniProtKB-KW"/>
</dbReference>
<dbReference type="EMBL" id="JANBVN010000037">
    <property type="protein sequence ID" value="KAJ9158362.1"/>
    <property type="molecule type" value="Genomic_DNA"/>
</dbReference>
<evidence type="ECO:0000256" key="2">
    <source>
        <dbReference type="ARBA" id="ARBA00022723"/>
    </source>
</evidence>
<gene>
    <name evidence="8" type="ORF">NKR19_g3372</name>
</gene>
<dbReference type="GO" id="GO:0000977">
    <property type="term" value="F:RNA polymerase II transcription regulatory region sequence-specific DNA binding"/>
    <property type="evidence" value="ECO:0007669"/>
    <property type="project" value="TreeGrafter"/>
</dbReference>
<evidence type="ECO:0000256" key="4">
    <source>
        <dbReference type="ARBA" id="ARBA00023163"/>
    </source>
</evidence>
<sequence length="511" mass="56716">MEHRDGNNSSRGNGSEIENSLKLRHHHAAAVAADERRPAQKKRRKVNHACVYCRRSHMTCDLVWNSRKSKSLMSASVADESDALSDMRQTSREQQAGSMGPPSSFDNSGLDATPGSGQAPKTSFDASALGRGNPLQLVQPTPVSGLQANANPNANTMTGNMDQLAGLSDWMNRNPFHDMHSFNPHYMGVPEVSNEFNLLDDFLHSSMIDDGALLPETIGSQPDTTPGFLSNFNPNGNAIDQAGNDQLLSSSAMHPGSMLPPPLVTGGASSNADKARAISRPSSVLQIEKNMKLRKYYLEVADPEGNDPPAERMNKLLRAKVEAGELKPFNYVQGYTRLFSYLKDHVTPVSREKIRRQLDRFRPKFRDMVQALNDVDLVKVEMWLEETLLVYDRVFASMAVPACCWRRTGEIVRGNKEMAELIGVSVEQLRDGNVALHEILTEDSVVRYWEEFGTIAFDPDHDTLITATTLKSPDDTSNRPTLNCCFSFKIVRETHNIPTLIVGNFLPHDPR</sequence>
<dbReference type="Pfam" id="PF24990">
    <property type="entry name" value="PAS_13"/>
    <property type="match status" value="1"/>
</dbReference>
<evidence type="ECO:0000256" key="3">
    <source>
        <dbReference type="ARBA" id="ARBA00023015"/>
    </source>
</evidence>
<dbReference type="InterPro" id="IPR056751">
    <property type="entry name" value="PAS_13"/>
</dbReference>
<keyword evidence="3" id="KW-0805">Transcription regulation</keyword>
<dbReference type="GO" id="GO:0005634">
    <property type="term" value="C:nucleus"/>
    <property type="evidence" value="ECO:0007669"/>
    <property type="project" value="UniProtKB-SubCell"/>
</dbReference>
<feature type="compositionally biased region" description="Polar residues" evidence="6">
    <location>
        <begin position="115"/>
        <end position="125"/>
    </location>
</feature>
<dbReference type="PANTHER" id="PTHR31986:SF7">
    <property type="entry name" value="REGULATOR OF DRUG SENSITIVITY 2"/>
    <property type="match status" value="1"/>
</dbReference>
<keyword evidence="5" id="KW-0539">Nucleus</keyword>
<evidence type="ECO:0000259" key="7">
    <source>
        <dbReference type="Pfam" id="PF24990"/>
    </source>
</evidence>
<dbReference type="AlphaFoldDB" id="A0AA38S3S4"/>
<accession>A0AA38S3S4</accession>
<feature type="domain" description="ERT1/acuK family PAS" evidence="7">
    <location>
        <begin position="401"/>
        <end position="474"/>
    </location>
</feature>
<dbReference type="PANTHER" id="PTHR31986">
    <property type="entry name" value="REGULATOR OF DRUG SENSITIVITY 2"/>
    <property type="match status" value="1"/>
</dbReference>
<name>A0AA38S3S4_9PEZI</name>
<evidence type="ECO:0000256" key="6">
    <source>
        <dbReference type="SAM" id="MobiDB-lite"/>
    </source>
</evidence>
<reference evidence="8" key="1">
    <citation type="submission" date="2022-07" db="EMBL/GenBank/DDBJ databases">
        <title>Fungi with potential for degradation of polypropylene.</title>
        <authorList>
            <person name="Gostincar C."/>
        </authorList>
    </citation>
    <scope>NUCLEOTIDE SEQUENCE</scope>
    <source>
        <strain evidence="8">EXF-13287</strain>
    </source>
</reference>
<organism evidence="8 9">
    <name type="scientific">Coniochaeta hoffmannii</name>
    <dbReference type="NCBI Taxonomy" id="91930"/>
    <lineage>
        <taxon>Eukaryota</taxon>
        <taxon>Fungi</taxon>
        <taxon>Dikarya</taxon>
        <taxon>Ascomycota</taxon>
        <taxon>Pezizomycotina</taxon>
        <taxon>Sordariomycetes</taxon>
        <taxon>Sordariomycetidae</taxon>
        <taxon>Coniochaetales</taxon>
        <taxon>Coniochaetaceae</taxon>
        <taxon>Coniochaeta</taxon>
    </lineage>
</organism>
<comment type="subcellular location">
    <subcellularLocation>
        <location evidence="1">Nucleus</location>
    </subcellularLocation>
</comment>
<feature type="region of interest" description="Disordered" evidence="6">
    <location>
        <begin position="71"/>
        <end position="161"/>
    </location>
</feature>
<keyword evidence="2" id="KW-0479">Metal-binding</keyword>
<proteinExistence type="predicted"/>
<keyword evidence="4" id="KW-0804">Transcription</keyword>
<evidence type="ECO:0000313" key="8">
    <source>
        <dbReference type="EMBL" id="KAJ9158362.1"/>
    </source>
</evidence>
<evidence type="ECO:0000256" key="5">
    <source>
        <dbReference type="ARBA" id="ARBA00023242"/>
    </source>
</evidence>
<evidence type="ECO:0000256" key="1">
    <source>
        <dbReference type="ARBA" id="ARBA00004123"/>
    </source>
</evidence>
<comment type="caution">
    <text evidence="8">The sequence shown here is derived from an EMBL/GenBank/DDBJ whole genome shotgun (WGS) entry which is preliminary data.</text>
</comment>
<feature type="region of interest" description="Disordered" evidence="6">
    <location>
        <begin position="25"/>
        <end position="45"/>
    </location>
</feature>
<keyword evidence="9" id="KW-1185">Reference proteome</keyword>